<dbReference type="eggNOG" id="COG2865">
    <property type="taxonomic scope" value="Bacteria"/>
</dbReference>
<gene>
    <name evidence="2" type="ordered locus">CJA_1578</name>
</gene>
<dbReference type="EMBL" id="CP000934">
    <property type="protein sequence ID" value="ACE85820.1"/>
    <property type="molecule type" value="Genomic_DNA"/>
</dbReference>
<dbReference type="OrthoDB" id="5715738at2"/>
<dbReference type="Gene3D" id="3.30.950.30">
    <property type="entry name" value="Schlafen, AAA domain"/>
    <property type="match status" value="1"/>
</dbReference>
<reference evidence="2 3" key="1">
    <citation type="journal article" date="2008" name="J. Bacteriol.">
        <title>Insights into plant cell wall degradation from the genome sequence of the soil bacterium Cellvibrio japonicus.</title>
        <authorList>
            <person name="Deboy R.T."/>
            <person name="Mongodin E.F."/>
            <person name="Fouts D.E."/>
            <person name="Tailford L.E."/>
            <person name="Khouri H."/>
            <person name="Emerson J.B."/>
            <person name="Mohamoud Y."/>
            <person name="Watkins K."/>
            <person name="Henrissat B."/>
            <person name="Gilbert H.J."/>
            <person name="Nelson K.E."/>
        </authorList>
    </citation>
    <scope>NUCLEOTIDE SEQUENCE [LARGE SCALE GENOMIC DNA]</scope>
    <source>
        <strain evidence="2 3">Ueda107</strain>
    </source>
</reference>
<dbReference type="InterPro" id="IPR038475">
    <property type="entry name" value="RecG_C_sf"/>
</dbReference>
<dbReference type="AlphaFoldDB" id="B3PE68"/>
<dbReference type="KEGG" id="cja:CJA_1578"/>
<keyword evidence="2" id="KW-0347">Helicase</keyword>
<dbReference type="Gene3D" id="3.30.565.60">
    <property type="match status" value="1"/>
</dbReference>
<evidence type="ECO:0000313" key="3">
    <source>
        <dbReference type="Proteomes" id="UP000001036"/>
    </source>
</evidence>
<dbReference type="Proteomes" id="UP000001036">
    <property type="component" value="Chromosome"/>
</dbReference>
<keyword evidence="2" id="KW-0547">Nucleotide-binding</keyword>
<protein>
    <submittedName>
        <fullName evidence="2">Putative ATP-dependent DNA helicase</fullName>
    </submittedName>
</protein>
<dbReference type="Pfam" id="PF04326">
    <property type="entry name" value="SLFN_AlbA_2"/>
    <property type="match status" value="1"/>
</dbReference>
<dbReference type="RefSeq" id="WP_012487202.1">
    <property type="nucleotide sequence ID" value="NC_010995.1"/>
</dbReference>
<dbReference type="InterPro" id="IPR038461">
    <property type="entry name" value="Schlafen_AlbA_2_dom_sf"/>
</dbReference>
<keyword evidence="3" id="KW-1185">Reference proteome</keyword>
<sequence>MITKEELTALMADLESDRIERTESVNNTDKFSQAVCAFANDLPNHKRPGYLVIGVDKLGKPCGINVTEQLLENLGALRSNGNIQPLPVIHVAKITLEGGDVAVVEVQPSDLPPLRYKGQVWVRVGPRKATASEQEERILTEKRISKARSYDASPVGEASLTDLSLTQFQAYRQEVIDPEVIAANHRSVEDQLASLRFFDNQHHVPTVAGMLLFGKNPRFYLPGAYIQFLRLPGNTLTDRPDDEAEISGDLLSVLRELDIRVAANIQKRPESTSILREKNTADYPDVAIREILLNAIMHRDYQSNTPVKLYWFSDHIEIHSPGGLYGEVTPATLEKRSSYRNPVLAEAMKALGYVNRYGYGIQRAKSAMEKNGNPPIQFEVDERIFLATLPVRNV</sequence>
<keyword evidence="2" id="KW-0378">Hydrolase</keyword>
<evidence type="ECO:0000259" key="1">
    <source>
        <dbReference type="Pfam" id="PF04326"/>
    </source>
</evidence>
<dbReference type="Pfam" id="PF13749">
    <property type="entry name" value="HATPase_c_4"/>
    <property type="match status" value="1"/>
</dbReference>
<feature type="domain" description="Schlafen AlbA-2" evidence="1">
    <location>
        <begin position="15"/>
        <end position="130"/>
    </location>
</feature>
<accession>B3PE68</accession>
<name>B3PE68_CELJU</name>
<dbReference type="PANTHER" id="PTHR30595">
    <property type="entry name" value="GLPR-RELATED TRANSCRIPTIONAL REPRESSOR"/>
    <property type="match status" value="1"/>
</dbReference>
<dbReference type="HOGENOM" id="CLU_024970_3_3_6"/>
<organism evidence="2 3">
    <name type="scientific">Cellvibrio japonicus (strain Ueda107)</name>
    <name type="common">Pseudomonas fluorescens subsp. cellulosa</name>
    <dbReference type="NCBI Taxonomy" id="498211"/>
    <lineage>
        <taxon>Bacteria</taxon>
        <taxon>Pseudomonadati</taxon>
        <taxon>Pseudomonadota</taxon>
        <taxon>Gammaproteobacteria</taxon>
        <taxon>Cellvibrionales</taxon>
        <taxon>Cellvibrionaceae</taxon>
        <taxon>Cellvibrio</taxon>
    </lineage>
</organism>
<evidence type="ECO:0000313" key="2">
    <source>
        <dbReference type="EMBL" id="ACE85820.1"/>
    </source>
</evidence>
<dbReference type="InterPro" id="IPR007421">
    <property type="entry name" value="Schlafen_AlbA_2_dom"/>
</dbReference>
<proteinExistence type="predicted"/>
<keyword evidence="2" id="KW-0067">ATP-binding</keyword>
<dbReference type="GO" id="GO:0004386">
    <property type="term" value="F:helicase activity"/>
    <property type="evidence" value="ECO:0007669"/>
    <property type="project" value="UniProtKB-KW"/>
</dbReference>
<dbReference type="STRING" id="498211.CJA_1578"/>
<dbReference type="PANTHER" id="PTHR30595:SF6">
    <property type="entry name" value="SCHLAFEN ALBA-2 DOMAIN-CONTAINING PROTEIN"/>
    <property type="match status" value="1"/>
</dbReference>